<evidence type="ECO:0008006" key="4">
    <source>
        <dbReference type="Google" id="ProtNLM"/>
    </source>
</evidence>
<name>A0ABS2GAK9_9FIRM</name>
<keyword evidence="3" id="KW-1185">Reference proteome</keyword>
<evidence type="ECO:0000313" key="3">
    <source>
        <dbReference type="Proteomes" id="UP000729290"/>
    </source>
</evidence>
<dbReference type="EMBL" id="JACSNV010000008">
    <property type="protein sequence ID" value="MBM6877907.1"/>
    <property type="molecule type" value="Genomic_DNA"/>
</dbReference>
<comment type="caution">
    <text evidence="2">The sequence shown here is derived from an EMBL/GenBank/DDBJ whole genome shotgun (WGS) entry which is preliminary data.</text>
</comment>
<gene>
    <name evidence="2" type="ORF">H9X83_07000</name>
</gene>
<evidence type="ECO:0000256" key="1">
    <source>
        <dbReference type="SAM" id="MobiDB-lite"/>
    </source>
</evidence>
<sequence length="116" mass="12841">MDLNKFAAGAVAEQLEAATEKVFANIVDPNTEAKKPRKLVLEIVFKPSEADRSDVEVSATVKTALQPRRAISSRMIVEANGDTVLAEEWKNAMRGQMEIPETHEEGVIDFQSRKAE</sequence>
<evidence type="ECO:0000313" key="2">
    <source>
        <dbReference type="EMBL" id="MBM6877907.1"/>
    </source>
</evidence>
<accession>A0ABS2GAK9</accession>
<feature type="compositionally biased region" description="Basic and acidic residues" evidence="1">
    <location>
        <begin position="100"/>
        <end position="116"/>
    </location>
</feature>
<organism evidence="2 3">
    <name type="scientific">Anaerotignum lactatifermentans</name>
    <dbReference type="NCBI Taxonomy" id="160404"/>
    <lineage>
        <taxon>Bacteria</taxon>
        <taxon>Bacillati</taxon>
        <taxon>Bacillota</taxon>
        <taxon>Clostridia</taxon>
        <taxon>Lachnospirales</taxon>
        <taxon>Anaerotignaceae</taxon>
        <taxon>Anaerotignum</taxon>
    </lineage>
</organism>
<proteinExistence type="predicted"/>
<dbReference type="RefSeq" id="WP_205132740.1">
    <property type="nucleotide sequence ID" value="NZ_JACSNT010000002.1"/>
</dbReference>
<reference evidence="2 3" key="1">
    <citation type="journal article" date="2021" name="Sci. Rep.">
        <title>The distribution of antibiotic resistance genes in chicken gut microbiota commensals.</title>
        <authorList>
            <person name="Juricova H."/>
            <person name="Matiasovicova J."/>
            <person name="Kubasova T."/>
            <person name="Cejkova D."/>
            <person name="Rychlik I."/>
        </authorList>
    </citation>
    <scope>NUCLEOTIDE SEQUENCE [LARGE SCALE GENOMIC DNA]</scope>
    <source>
        <strain evidence="2 3">An431b</strain>
    </source>
</reference>
<dbReference type="Proteomes" id="UP000729290">
    <property type="component" value="Unassembled WGS sequence"/>
</dbReference>
<protein>
    <recommendedName>
        <fullName evidence="4">Replication terminator protein</fullName>
    </recommendedName>
</protein>
<feature type="region of interest" description="Disordered" evidence="1">
    <location>
        <begin position="97"/>
        <end position="116"/>
    </location>
</feature>